<feature type="compositionally biased region" description="Polar residues" evidence="1">
    <location>
        <begin position="57"/>
        <end position="74"/>
    </location>
</feature>
<dbReference type="HOGENOM" id="CLU_2503800_0_0_1"/>
<proteinExistence type="predicted"/>
<keyword evidence="3" id="KW-1185">Reference proteome</keyword>
<dbReference type="EMBL" id="KI964782">
    <property type="protein sequence ID" value="EUC28865.1"/>
    <property type="molecule type" value="Genomic_DNA"/>
</dbReference>
<sequence length="86" mass="8825">APSPLSSATPPTTTTTTATTLSPSPQNNSTTTAASAQLPLSRYEPRPSPMTAPLARNHSTVGVAQVAAQPQSLQHDPRCGHGARQP</sequence>
<feature type="compositionally biased region" description="Low complexity" evidence="1">
    <location>
        <begin position="1"/>
        <end position="25"/>
    </location>
</feature>
<dbReference type="AlphaFoldDB" id="W6XUK6"/>
<name>W6XUK6_COCC2</name>
<feature type="non-terminal residue" evidence="2">
    <location>
        <position position="1"/>
    </location>
</feature>
<feature type="region of interest" description="Disordered" evidence="1">
    <location>
        <begin position="1"/>
        <end position="86"/>
    </location>
</feature>
<protein>
    <submittedName>
        <fullName evidence="2">Uncharacterized protein</fullName>
    </submittedName>
</protein>
<accession>W6XUK6</accession>
<dbReference type="GeneID" id="19143663"/>
<dbReference type="Proteomes" id="UP000053841">
    <property type="component" value="Unassembled WGS sequence"/>
</dbReference>
<dbReference type="KEGG" id="bze:COCCADRAFT_108009"/>
<dbReference type="RefSeq" id="XP_007716836.1">
    <property type="nucleotide sequence ID" value="XM_007718646.1"/>
</dbReference>
<feature type="compositionally biased region" description="Polar residues" evidence="1">
    <location>
        <begin position="26"/>
        <end position="35"/>
    </location>
</feature>
<gene>
    <name evidence="2" type="ORF">COCCADRAFT_108009</name>
</gene>
<evidence type="ECO:0000256" key="1">
    <source>
        <dbReference type="SAM" id="MobiDB-lite"/>
    </source>
</evidence>
<reference evidence="2 3" key="1">
    <citation type="journal article" date="2013" name="PLoS Genet.">
        <title>Comparative genome structure, secondary metabolite, and effector coding capacity across Cochliobolus pathogens.</title>
        <authorList>
            <person name="Condon B.J."/>
            <person name="Leng Y."/>
            <person name="Wu D."/>
            <person name="Bushley K.E."/>
            <person name="Ohm R.A."/>
            <person name="Otillar R."/>
            <person name="Martin J."/>
            <person name="Schackwitz W."/>
            <person name="Grimwood J."/>
            <person name="MohdZainudin N."/>
            <person name="Xue C."/>
            <person name="Wang R."/>
            <person name="Manning V.A."/>
            <person name="Dhillon B."/>
            <person name="Tu Z.J."/>
            <person name="Steffenson B.J."/>
            <person name="Salamov A."/>
            <person name="Sun H."/>
            <person name="Lowry S."/>
            <person name="LaButti K."/>
            <person name="Han J."/>
            <person name="Copeland A."/>
            <person name="Lindquist E."/>
            <person name="Barry K."/>
            <person name="Schmutz J."/>
            <person name="Baker S.E."/>
            <person name="Ciuffetti L.M."/>
            <person name="Grigoriev I.V."/>
            <person name="Zhong S."/>
            <person name="Turgeon B.G."/>
        </authorList>
    </citation>
    <scope>NUCLEOTIDE SEQUENCE [LARGE SCALE GENOMIC DNA]</scope>
    <source>
        <strain evidence="2 3">26-R-13</strain>
    </source>
</reference>
<organism evidence="2 3">
    <name type="scientific">Cochliobolus carbonum (strain 26-R-13)</name>
    <name type="common">Maize leaf spot fungus</name>
    <name type="synonym">Bipolaris zeicola</name>
    <dbReference type="NCBI Taxonomy" id="930089"/>
    <lineage>
        <taxon>Eukaryota</taxon>
        <taxon>Fungi</taxon>
        <taxon>Dikarya</taxon>
        <taxon>Ascomycota</taxon>
        <taxon>Pezizomycotina</taxon>
        <taxon>Dothideomycetes</taxon>
        <taxon>Pleosporomycetidae</taxon>
        <taxon>Pleosporales</taxon>
        <taxon>Pleosporineae</taxon>
        <taxon>Pleosporaceae</taxon>
        <taxon>Bipolaris</taxon>
    </lineage>
</organism>
<evidence type="ECO:0000313" key="2">
    <source>
        <dbReference type="EMBL" id="EUC28865.1"/>
    </source>
</evidence>
<evidence type="ECO:0000313" key="3">
    <source>
        <dbReference type="Proteomes" id="UP000053841"/>
    </source>
</evidence>